<accession>A0AAV1T442</accession>
<evidence type="ECO:0008006" key="3">
    <source>
        <dbReference type="Google" id="ProtNLM"/>
    </source>
</evidence>
<dbReference type="InterPro" id="IPR050951">
    <property type="entry name" value="Retrovirus_Pol_polyprotein"/>
</dbReference>
<comment type="caution">
    <text evidence="1">The sequence shown here is derived from an EMBL/GenBank/DDBJ whole genome shotgun (WGS) entry which is preliminary data.</text>
</comment>
<dbReference type="Gene3D" id="3.30.70.270">
    <property type="match status" value="2"/>
</dbReference>
<dbReference type="Proteomes" id="UP001162060">
    <property type="component" value="Unassembled WGS sequence"/>
</dbReference>
<dbReference type="InterPro" id="IPR043502">
    <property type="entry name" value="DNA/RNA_pol_sf"/>
</dbReference>
<sequence>MCYESVAIGARIAPSYFDDVFDHSGAMDGKTDVEVHRIHVRKVLTILREHTLFANLKKCIFAANEIPLLGCITGKNGVRPDPKIFKAIGDWPVPVEVKGLRKFLGLAAYLHKYSRNYAEMTVHLSRLLKKGKRWSWMLSAALF</sequence>
<dbReference type="InterPro" id="IPR043128">
    <property type="entry name" value="Rev_trsase/Diguanyl_cyclase"/>
</dbReference>
<dbReference type="SUPFAM" id="SSF56672">
    <property type="entry name" value="DNA/RNA polymerases"/>
    <property type="match status" value="1"/>
</dbReference>
<protein>
    <recommendedName>
        <fullName evidence="3">Reverse transcriptase</fullName>
    </recommendedName>
</protein>
<reference evidence="1" key="1">
    <citation type="submission" date="2024-01" db="EMBL/GenBank/DDBJ databases">
        <authorList>
            <person name="Webb A."/>
        </authorList>
    </citation>
    <scope>NUCLEOTIDE SEQUENCE</scope>
    <source>
        <strain evidence="1">Pm1</strain>
    </source>
</reference>
<dbReference type="AlphaFoldDB" id="A0AAV1T442"/>
<evidence type="ECO:0000313" key="2">
    <source>
        <dbReference type="Proteomes" id="UP001162060"/>
    </source>
</evidence>
<dbReference type="PANTHER" id="PTHR37984">
    <property type="entry name" value="PROTEIN CBG26694"/>
    <property type="match status" value="1"/>
</dbReference>
<evidence type="ECO:0000313" key="1">
    <source>
        <dbReference type="EMBL" id="CAK7899770.1"/>
    </source>
</evidence>
<organism evidence="1 2">
    <name type="scientific">Peronospora matthiolae</name>
    <dbReference type="NCBI Taxonomy" id="2874970"/>
    <lineage>
        <taxon>Eukaryota</taxon>
        <taxon>Sar</taxon>
        <taxon>Stramenopiles</taxon>
        <taxon>Oomycota</taxon>
        <taxon>Peronosporomycetes</taxon>
        <taxon>Peronosporales</taxon>
        <taxon>Peronosporaceae</taxon>
        <taxon>Peronospora</taxon>
    </lineage>
</organism>
<name>A0AAV1T442_9STRA</name>
<proteinExistence type="predicted"/>
<dbReference type="PANTHER" id="PTHR37984:SF5">
    <property type="entry name" value="PROTEIN NYNRIN-LIKE"/>
    <property type="match status" value="1"/>
</dbReference>
<gene>
    <name evidence="1" type="ORF">PM001_LOCUS1940</name>
</gene>
<dbReference type="EMBL" id="CAKLBY020000016">
    <property type="protein sequence ID" value="CAK7899770.1"/>
    <property type="molecule type" value="Genomic_DNA"/>
</dbReference>